<evidence type="ECO:0000313" key="1">
    <source>
        <dbReference type="EMBL" id="AHB50444.1"/>
    </source>
</evidence>
<dbReference type="KEGG" id="hni:W911_16865"/>
<accession>V5SKE4</accession>
<dbReference type="HOGENOM" id="CLU_715377_0_0_5"/>
<dbReference type="PATRIC" id="fig|1029756.8.peg.3512"/>
<protein>
    <submittedName>
        <fullName evidence="1">Uncharacterized protein</fullName>
    </submittedName>
</protein>
<reference evidence="1 2" key="1">
    <citation type="journal article" date="2014" name="Genome Announc.">
        <title>Complete Genome Sequence of Hyphomicrobium nitrativorans Strain NL23, a Denitrifying Bacterium Isolated from Biofilm of a Methanol-Fed Denitrification System Treating Seawater at the Montreal Biodome.</title>
        <authorList>
            <person name="Martineau C."/>
            <person name="Villeneuve C."/>
            <person name="Mauffrey F."/>
            <person name="Villemur R."/>
        </authorList>
    </citation>
    <scope>NUCLEOTIDE SEQUENCE [LARGE SCALE GENOMIC DNA]</scope>
    <source>
        <strain evidence="1">NL23</strain>
    </source>
</reference>
<dbReference type="EMBL" id="CP006912">
    <property type="protein sequence ID" value="AHB50444.1"/>
    <property type="molecule type" value="Genomic_DNA"/>
</dbReference>
<dbReference type="AlphaFoldDB" id="V5SKE4"/>
<evidence type="ECO:0000313" key="2">
    <source>
        <dbReference type="Proteomes" id="UP000018542"/>
    </source>
</evidence>
<gene>
    <name evidence="1" type="ORF">W911_16865</name>
</gene>
<dbReference type="Proteomes" id="UP000018542">
    <property type="component" value="Chromosome"/>
</dbReference>
<keyword evidence="2" id="KW-1185">Reference proteome</keyword>
<sequence length="347" mass="39018">MGQFVDAEVARTPFGTKWRLSAEMPFLDTERPQALPLVFMGCQTENPSADEICENWLGSRGEAVYCIHRIDRDDFKTYAGGDPIRRKMNDPGRVYFGLTKLNAYWLLVAVLSVKKKFPGAEIRLLTAVDDPQIAQLLSPETSQSIAERHYLLPRWRKQTQHLNQTWNLDYGNRFLCKLAVGFGHAFFGPAFAERPHERTLREGLWRRPGNSTEPLRIKGKAFFEPGDSGLSKLLTNAAAFTLVFSRTPEGAWVSTFMPDGIFASCMILPASEMLPSDFFKTFTDCFTVLLYPALNQFVGPLPLQAYIEHRTGARTVQALGEIEQRQKTISQIEAEVAKFNIAGSEAA</sequence>
<proteinExistence type="predicted"/>
<name>V5SKE4_9HYPH</name>
<organism evidence="1 2">
    <name type="scientific">Hyphomicrobium nitrativorans NL23</name>
    <dbReference type="NCBI Taxonomy" id="1029756"/>
    <lineage>
        <taxon>Bacteria</taxon>
        <taxon>Pseudomonadati</taxon>
        <taxon>Pseudomonadota</taxon>
        <taxon>Alphaproteobacteria</taxon>
        <taxon>Hyphomicrobiales</taxon>
        <taxon>Hyphomicrobiaceae</taxon>
        <taxon>Hyphomicrobium</taxon>
    </lineage>
</organism>